<gene>
    <name evidence="2" type="ORF">EPI10_024009</name>
</gene>
<dbReference type="Proteomes" id="UP000325315">
    <property type="component" value="Unassembled WGS sequence"/>
</dbReference>
<dbReference type="EMBL" id="SMMG02000005">
    <property type="protein sequence ID" value="KAA3473647.1"/>
    <property type="molecule type" value="Genomic_DNA"/>
</dbReference>
<comment type="caution">
    <text evidence="2">The sequence shown here is derived from an EMBL/GenBank/DDBJ whole genome shotgun (WGS) entry which is preliminary data.</text>
</comment>
<dbReference type="OrthoDB" id="2013610at2759"/>
<dbReference type="AlphaFoldDB" id="A0A5B6VXV1"/>
<dbReference type="Pfam" id="PF17921">
    <property type="entry name" value="Integrase_H2C2"/>
    <property type="match status" value="1"/>
</dbReference>
<dbReference type="PANTHER" id="PTHR45835:SF87">
    <property type="entry name" value="RNA-DIRECTED DNA POLYMERASE"/>
    <property type="match status" value="1"/>
</dbReference>
<feature type="domain" description="Integrase zinc-binding" evidence="1">
    <location>
        <begin position="112"/>
        <end position="162"/>
    </location>
</feature>
<dbReference type="InterPro" id="IPR041588">
    <property type="entry name" value="Integrase_H2C2"/>
</dbReference>
<proteinExistence type="predicted"/>
<protein>
    <submittedName>
        <fullName evidence="2">Integrase</fullName>
    </submittedName>
</protein>
<evidence type="ECO:0000313" key="3">
    <source>
        <dbReference type="Proteomes" id="UP000325315"/>
    </source>
</evidence>
<keyword evidence="3" id="KW-1185">Reference proteome</keyword>
<evidence type="ECO:0000313" key="2">
    <source>
        <dbReference type="EMBL" id="KAA3473647.1"/>
    </source>
</evidence>
<dbReference type="Gene3D" id="1.10.340.70">
    <property type="match status" value="1"/>
</dbReference>
<evidence type="ECO:0000259" key="1">
    <source>
        <dbReference type="Pfam" id="PF17921"/>
    </source>
</evidence>
<reference evidence="3" key="1">
    <citation type="journal article" date="2019" name="Plant Biotechnol. J.">
        <title>Genome sequencing of the Australian wild diploid species Gossypium australe highlights disease resistance and delayed gland morphogenesis.</title>
        <authorList>
            <person name="Cai Y."/>
            <person name="Cai X."/>
            <person name="Wang Q."/>
            <person name="Wang P."/>
            <person name="Zhang Y."/>
            <person name="Cai C."/>
            <person name="Xu Y."/>
            <person name="Wang K."/>
            <person name="Zhou Z."/>
            <person name="Wang C."/>
            <person name="Geng S."/>
            <person name="Li B."/>
            <person name="Dong Q."/>
            <person name="Hou Y."/>
            <person name="Wang H."/>
            <person name="Ai P."/>
            <person name="Liu Z."/>
            <person name="Yi F."/>
            <person name="Sun M."/>
            <person name="An G."/>
            <person name="Cheng J."/>
            <person name="Zhang Y."/>
            <person name="Shi Q."/>
            <person name="Xie Y."/>
            <person name="Shi X."/>
            <person name="Chang Y."/>
            <person name="Huang F."/>
            <person name="Chen Y."/>
            <person name="Hong S."/>
            <person name="Mi L."/>
            <person name="Sun Q."/>
            <person name="Zhang L."/>
            <person name="Zhou B."/>
            <person name="Peng R."/>
            <person name="Zhang X."/>
            <person name="Liu F."/>
        </authorList>
    </citation>
    <scope>NUCLEOTIDE SEQUENCE [LARGE SCALE GENOMIC DNA]</scope>
    <source>
        <strain evidence="3">cv. PA1801</strain>
    </source>
</reference>
<accession>A0A5B6VXV1</accession>
<organism evidence="2 3">
    <name type="scientific">Gossypium australe</name>
    <dbReference type="NCBI Taxonomy" id="47621"/>
    <lineage>
        <taxon>Eukaryota</taxon>
        <taxon>Viridiplantae</taxon>
        <taxon>Streptophyta</taxon>
        <taxon>Embryophyta</taxon>
        <taxon>Tracheophyta</taxon>
        <taxon>Spermatophyta</taxon>
        <taxon>Magnoliopsida</taxon>
        <taxon>eudicotyledons</taxon>
        <taxon>Gunneridae</taxon>
        <taxon>Pentapetalae</taxon>
        <taxon>rosids</taxon>
        <taxon>malvids</taxon>
        <taxon>Malvales</taxon>
        <taxon>Malvaceae</taxon>
        <taxon>Malvoideae</taxon>
        <taxon>Gossypium</taxon>
    </lineage>
</organism>
<dbReference type="PANTHER" id="PTHR45835">
    <property type="entry name" value="YALI0A06105P"/>
    <property type="match status" value="1"/>
</dbReference>
<sequence>MSVIIQRMIWNWMLWYSLLRYGGTIFMGKNVPSMHIIRRHWIELLKDYDCTIEYHPGKGNVVVDALSRKSMSELSALFARLSVTNIGGLLAELQVRPTLIEEIIFCVPSDFELRQSILREAHSSLYAMHPGRSKMDRDLCEQLKRDVTDFVARCLTCQQVKVEHQFPSGLLQPIQVPQWKWECITMYFVSGLLLTLSKKDSSWVIVDRLMKSTHFLPMRTDYLL</sequence>
<name>A0A5B6VXV1_9ROSI</name>